<dbReference type="InterPro" id="IPR045407">
    <property type="entry name" value="DUF6512"/>
</dbReference>
<name>A0ABS2E9Y2_9FIRM</name>
<reference evidence="2 3" key="1">
    <citation type="journal article" date="2021" name="Sci. Rep.">
        <title>The distribution of antibiotic resistance genes in chicken gut microbiota commensals.</title>
        <authorList>
            <person name="Juricova H."/>
            <person name="Matiasovicova J."/>
            <person name="Kubasova T."/>
            <person name="Cejkova D."/>
            <person name="Rychlik I."/>
        </authorList>
    </citation>
    <scope>NUCLEOTIDE SEQUENCE [LARGE SCALE GENOMIC DNA]</scope>
    <source>
        <strain evidence="2 3">An773</strain>
    </source>
</reference>
<dbReference type="RefSeq" id="WP_205156088.1">
    <property type="nucleotide sequence ID" value="NZ_JACLYY010000009.1"/>
</dbReference>
<dbReference type="Proteomes" id="UP000716906">
    <property type="component" value="Unassembled WGS sequence"/>
</dbReference>
<feature type="transmembrane region" description="Helical" evidence="1">
    <location>
        <begin position="106"/>
        <end position="128"/>
    </location>
</feature>
<protein>
    <submittedName>
        <fullName evidence="2">Uncharacterized protein</fullName>
    </submittedName>
</protein>
<feature type="transmembrane region" description="Helical" evidence="1">
    <location>
        <begin position="140"/>
        <end position="164"/>
    </location>
</feature>
<accession>A0ABS2E9Y2</accession>
<comment type="caution">
    <text evidence="2">The sequence shown here is derived from an EMBL/GenBank/DDBJ whole genome shotgun (WGS) entry which is preliminary data.</text>
</comment>
<feature type="transmembrane region" description="Helical" evidence="1">
    <location>
        <begin position="79"/>
        <end position="100"/>
    </location>
</feature>
<proteinExistence type="predicted"/>
<sequence>MLQICRRRDFLYMLSAALLGSAFHFLYDFSGKNPFAALISPVNESVWEHLKLLFFPILFLTAVEYFIRRPNPRALFGARLAGVTAGMAIIVVLYYLYTFILGRDFFVADILIFLIGVCFSYVISGHLLRSFRQADPMLIFLGWLLIALLFFSFTCFPPDLFLFYPPQSGSA</sequence>
<gene>
    <name evidence="2" type="ORF">H7U36_10010</name>
</gene>
<evidence type="ECO:0000313" key="3">
    <source>
        <dbReference type="Proteomes" id="UP000716906"/>
    </source>
</evidence>
<evidence type="ECO:0000256" key="1">
    <source>
        <dbReference type="SAM" id="Phobius"/>
    </source>
</evidence>
<evidence type="ECO:0000313" key="2">
    <source>
        <dbReference type="EMBL" id="MBM6738426.1"/>
    </source>
</evidence>
<keyword evidence="1" id="KW-1133">Transmembrane helix</keyword>
<feature type="transmembrane region" description="Helical" evidence="1">
    <location>
        <begin position="12"/>
        <end position="29"/>
    </location>
</feature>
<keyword evidence="1" id="KW-0472">Membrane</keyword>
<keyword evidence="1" id="KW-0812">Transmembrane</keyword>
<dbReference type="EMBL" id="JACLYY010000009">
    <property type="protein sequence ID" value="MBM6738426.1"/>
    <property type="molecule type" value="Genomic_DNA"/>
</dbReference>
<dbReference type="Pfam" id="PF20122">
    <property type="entry name" value="DUF6512"/>
    <property type="match status" value="1"/>
</dbReference>
<organism evidence="2 3">
    <name type="scientific">Faecalicatena fissicatena</name>
    <dbReference type="NCBI Taxonomy" id="290055"/>
    <lineage>
        <taxon>Bacteria</taxon>
        <taxon>Bacillati</taxon>
        <taxon>Bacillota</taxon>
        <taxon>Clostridia</taxon>
        <taxon>Lachnospirales</taxon>
        <taxon>Lachnospiraceae</taxon>
        <taxon>Faecalicatena</taxon>
    </lineage>
</organism>
<keyword evidence="3" id="KW-1185">Reference proteome</keyword>
<feature type="transmembrane region" description="Helical" evidence="1">
    <location>
        <begin position="49"/>
        <end position="67"/>
    </location>
</feature>